<dbReference type="AlphaFoldDB" id="A0A0V1DQI4"/>
<gene>
    <name evidence="1" type="ORF">T11_15680</name>
</gene>
<organism evidence="1 2">
    <name type="scientific">Trichinella zimbabwensis</name>
    <dbReference type="NCBI Taxonomy" id="268475"/>
    <lineage>
        <taxon>Eukaryota</taxon>
        <taxon>Metazoa</taxon>
        <taxon>Ecdysozoa</taxon>
        <taxon>Nematoda</taxon>
        <taxon>Enoplea</taxon>
        <taxon>Dorylaimia</taxon>
        <taxon>Trichinellida</taxon>
        <taxon>Trichinellidae</taxon>
        <taxon>Trichinella</taxon>
    </lineage>
</organism>
<name>A0A0V1DQI4_9BILA</name>
<dbReference type="EMBL" id="JYDP01008406">
    <property type="protein sequence ID" value="KRY63665.1"/>
    <property type="molecule type" value="Genomic_DNA"/>
</dbReference>
<evidence type="ECO:0000313" key="2">
    <source>
        <dbReference type="Proteomes" id="UP000055024"/>
    </source>
</evidence>
<proteinExistence type="predicted"/>
<comment type="caution">
    <text evidence="1">The sequence shown here is derived from an EMBL/GenBank/DDBJ whole genome shotgun (WGS) entry which is preliminary data.</text>
</comment>
<accession>A0A0V1DQI4</accession>
<evidence type="ECO:0000313" key="1">
    <source>
        <dbReference type="EMBL" id="KRY63665.1"/>
    </source>
</evidence>
<keyword evidence="2" id="KW-1185">Reference proteome</keyword>
<sequence>MFCFTFFLISEAICCQERKKFFSKISKFREL</sequence>
<protein>
    <submittedName>
        <fullName evidence="1">Uncharacterized protein</fullName>
    </submittedName>
</protein>
<dbReference type="Proteomes" id="UP000055024">
    <property type="component" value="Unassembled WGS sequence"/>
</dbReference>
<reference evidence="1 2" key="1">
    <citation type="submission" date="2015-01" db="EMBL/GenBank/DDBJ databases">
        <title>Evolution of Trichinella species and genotypes.</title>
        <authorList>
            <person name="Korhonen P.K."/>
            <person name="Edoardo P."/>
            <person name="Giuseppe L.R."/>
            <person name="Gasser R.B."/>
        </authorList>
    </citation>
    <scope>NUCLEOTIDE SEQUENCE [LARGE SCALE GENOMIC DNA]</scope>
    <source>
        <strain evidence="1">ISS1029</strain>
    </source>
</reference>